<evidence type="ECO:0000256" key="3">
    <source>
        <dbReference type="ARBA" id="ARBA00022692"/>
    </source>
</evidence>
<evidence type="ECO:0000313" key="8">
    <source>
        <dbReference type="Proteomes" id="UP001566132"/>
    </source>
</evidence>
<evidence type="ECO:0000256" key="2">
    <source>
        <dbReference type="ARBA" id="ARBA00022475"/>
    </source>
</evidence>
<keyword evidence="2" id="KW-1003">Cell membrane</keyword>
<comment type="subcellular location">
    <subcellularLocation>
        <location evidence="1">Cell membrane</location>
        <topology evidence="1">Multi-pass membrane protein</topology>
    </subcellularLocation>
</comment>
<evidence type="ECO:0000256" key="4">
    <source>
        <dbReference type="ARBA" id="ARBA00022989"/>
    </source>
</evidence>
<evidence type="ECO:0000256" key="6">
    <source>
        <dbReference type="SAM" id="Phobius"/>
    </source>
</evidence>
<sequence>MLFDPCVLAIVCEMVAKEVDKFIEASYDIEEKFHCSSHEYHELQSLTSLLGNGVLQFTAAKFIEIKRTLILSIMVSSTAYFIALVQFY</sequence>
<feature type="transmembrane region" description="Helical" evidence="6">
    <location>
        <begin position="69"/>
        <end position="87"/>
    </location>
</feature>
<evidence type="ECO:0000256" key="5">
    <source>
        <dbReference type="ARBA" id="ARBA00023136"/>
    </source>
</evidence>
<name>A0ABD1E5A3_HYPHA</name>
<dbReference type="AlphaFoldDB" id="A0ABD1E5A3"/>
<dbReference type="InterPro" id="IPR013604">
    <property type="entry name" value="7TM_chemorcpt"/>
</dbReference>
<keyword evidence="3 6" id="KW-0812">Transmembrane</keyword>
<protein>
    <submittedName>
        <fullName evidence="7">Uncharacterized protein</fullName>
    </submittedName>
</protein>
<evidence type="ECO:0000313" key="7">
    <source>
        <dbReference type="EMBL" id="KAL1489750.1"/>
    </source>
</evidence>
<comment type="caution">
    <text evidence="7">The sequence shown here is derived from an EMBL/GenBank/DDBJ whole genome shotgun (WGS) entry which is preliminary data.</text>
</comment>
<proteinExistence type="predicted"/>
<keyword evidence="5 6" id="KW-0472">Membrane</keyword>
<keyword evidence="8" id="KW-1185">Reference proteome</keyword>
<dbReference type="GO" id="GO:0005886">
    <property type="term" value="C:plasma membrane"/>
    <property type="evidence" value="ECO:0007669"/>
    <property type="project" value="UniProtKB-SubCell"/>
</dbReference>
<gene>
    <name evidence="7" type="ORF">ABEB36_013685</name>
</gene>
<dbReference type="Proteomes" id="UP001566132">
    <property type="component" value="Unassembled WGS sequence"/>
</dbReference>
<evidence type="ECO:0000256" key="1">
    <source>
        <dbReference type="ARBA" id="ARBA00004651"/>
    </source>
</evidence>
<accession>A0ABD1E5A3</accession>
<organism evidence="7 8">
    <name type="scientific">Hypothenemus hampei</name>
    <name type="common">Coffee berry borer</name>
    <dbReference type="NCBI Taxonomy" id="57062"/>
    <lineage>
        <taxon>Eukaryota</taxon>
        <taxon>Metazoa</taxon>
        <taxon>Ecdysozoa</taxon>
        <taxon>Arthropoda</taxon>
        <taxon>Hexapoda</taxon>
        <taxon>Insecta</taxon>
        <taxon>Pterygota</taxon>
        <taxon>Neoptera</taxon>
        <taxon>Endopterygota</taxon>
        <taxon>Coleoptera</taxon>
        <taxon>Polyphaga</taxon>
        <taxon>Cucujiformia</taxon>
        <taxon>Curculionidae</taxon>
        <taxon>Scolytinae</taxon>
        <taxon>Hypothenemus</taxon>
    </lineage>
</organism>
<reference evidence="7 8" key="1">
    <citation type="submission" date="2024-05" db="EMBL/GenBank/DDBJ databases">
        <title>Genetic variation in Jamaican populations of the coffee berry borer (Hypothenemus hampei).</title>
        <authorList>
            <person name="Errbii M."/>
            <person name="Myrie A."/>
        </authorList>
    </citation>
    <scope>NUCLEOTIDE SEQUENCE [LARGE SCALE GENOMIC DNA]</scope>
    <source>
        <strain evidence="7">JA-Hopewell-2020-01-JO</strain>
        <tissue evidence="7">Whole body</tissue>
    </source>
</reference>
<dbReference type="Pfam" id="PF08395">
    <property type="entry name" value="7tm_7"/>
    <property type="match status" value="1"/>
</dbReference>
<keyword evidence="4 6" id="KW-1133">Transmembrane helix</keyword>
<dbReference type="EMBL" id="JBDJPC010000011">
    <property type="protein sequence ID" value="KAL1489750.1"/>
    <property type="molecule type" value="Genomic_DNA"/>
</dbReference>